<keyword evidence="5" id="KW-0808">Transferase</keyword>
<dbReference type="Gene3D" id="3.40.50.150">
    <property type="entry name" value="Vaccinia Virus protein VP39"/>
    <property type="match status" value="1"/>
</dbReference>
<dbReference type="EMBL" id="JBHRYB010000008">
    <property type="protein sequence ID" value="MFC3680483.1"/>
    <property type="molecule type" value="Genomic_DNA"/>
</dbReference>
<proteinExistence type="predicted"/>
<name>A0ABV7VU06_9GAMM</name>
<keyword evidence="4" id="KW-0489">Methyltransferase</keyword>
<dbReference type="InterPro" id="IPR003358">
    <property type="entry name" value="tRNA_(Gua-N-7)_MeTrfase_Trmb"/>
</dbReference>
<dbReference type="Pfam" id="PF02390">
    <property type="entry name" value="Methyltransf_4"/>
    <property type="match status" value="1"/>
</dbReference>
<comment type="caution">
    <text evidence="9">The sequence shown here is derived from an EMBL/GenBank/DDBJ whole genome shotgun (WGS) entry which is preliminary data.</text>
</comment>
<evidence type="ECO:0000256" key="4">
    <source>
        <dbReference type="ARBA" id="ARBA00022603"/>
    </source>
</evidence>
<dbReference type="InterPro" id="IPR029063">
    <property type="entry name" value="SAM-dependent_MTases_sf"/>
</dbReference>
<reference evidence="10" key="1">
    <citation type="journal article" date="2019" name="Int. J. Syst. Evol. Microbiol.">
        <title>The Global Catalogue of Microorganisms (GCM) 10K type strain sequencing project: providing services to taxonomists for standard genome sequencing and annotation.</title>
        <authorList>
            <consortium name="The Broad Institute Genomics Platform"/>
            <consortium name="The Broad Institute Genome Sequencing Center for Infectious Disease"/>
            <person name="Wu L."/>
            <person name="Ma J."/>
        </authorList>
    </citation>
    <scope>NUCLEOTIDE SEQUENCE [LARGE SCALE GENOMIC DNA]</scope>
    <source>
        <strain evidence="10">KCTC 42424</strain>
    </source>
</reference>
<evidence type="ECO:0000256" key="7">
    <source>
        <dbReference type="ARBA" id="ARBA00022694"/>
    </source>
</evidence>
<organism evidence="9 10">
    <name type="scientific">Bacterioplanoides pacificum</name>
    <dbReference type="NCBI Taxonomy" id="1171596"/>
    <lineage>
        <taxon>Bacteria</taxon>
        <taxon>Pseudomonadati</taxon>
        <taxon>Pseudomonadota</taxon>
        <taxon>Gammaproteobacteria</taxon>
        <taxon>Oceanospirillales</taxon>
        <taxon>Oceanospirillaceae</taxon>
        <taxon>Bacterioplanoides</taxon>
    </lineage>
</organism>
<gene>
    <name evidence="9" type="ORF">ACFOMG_10285</name>
</gene>
<accession>A0ABV7VU06</accession>
<protein>
    <recommendedName>
        <fullName evidence="3">tRNA (guanine(46)-N(7))-methyltransferase</fullName>
        <ecNumber evidence="3">2.1.1.33</ecNumber>
    </recommendedName>
</protein>
<keyword evidence="7" id="KW-0819">tRNA processing</keyword>
<comment type="function">
    <text evidence="2">Catalyzes the formation of N(7)-methylguanine at position 46 (m7G46) in tRNA.</text>
</comment>
<evidence type="ECO:0000256" key="5">
    <source>
        <dbReference type="ARBA" id="ARBA00022679"/>
    </source>
</evidence>
<evidence type="ECO:0000256" key="6">
    <source>
        <dbReference type="ARBA" id="ARBA00022691"/>
    </source>
</evidence>
<keyword evidence="10" id="KW-1185">Reference proteome</keyword>
<evidence type="ECO:0000256" key="2">
    <source>
        <dbReference type="ARBA" id="ARBA00003015"/>
    </source>
</evidence>
<evidence type="ECO:0000256" key="8">
    <source>
        <dbReference type="SAM" id="MobiDB-lite"/>
    </source>
</evidence>
<comment type="catalytic activity">
    <reaction evidence="1">
        <text>guanosine(46) in tRNA + S-adenosyl-L-methionine = N(7)-methylguanosine(46) in tRNA + S-adenosyl-L-homocysteine</text>
        <dbReference type="Rhea" id="RHEA:42708"/>
        <dbReference type="Rhea" id="RHEA-COMP:10188"/>
        <dbReference type="Rhea" id="RHEA-COMP:10189"/>
        <dbReference type="ChEBI" id="CHEBI:57856"/>
        <dbReference type="ChEBI" id="CHEBI:59789"/>
        <dbReference type="ChEBI" id="CHEBI:74269"/>
        <dbReference type="ChEBI" id="CHEBI:74480"/>
        <dbReference type="EC" id="2.1.1.33"/>
    </reaction>
</comment>
<dbReference type="Proteomes" id="UP001595722">
    <property type="component" value="Unassembled WGS sequence"/>
</dbReference>
<dbReference type="EC" id="2.1.1.33" evidence="3"/>
<evidence type="ECO:0000256" key="3">
    <source>
        <dbReference type="ARBA" id="ARBA00011977"/>
    </source>
</evidence>
<evidence type="ECO:0000313" key="10">
    <source>
        <dbReference type="Proteomes" id="UP001595722"/>
    </source>
</evidence>
<keyword evidence="6" id="KW-0949">S-adenosyl-L-methionine</keyword>
<dbReference type="SUPFAM" id="SSF53335">
    <property type="entry name" value="S-adenosyl-L-methionine-dependent methyltransferases"/>
    <property type="match status" value="1"/>
</dbReference>
<evidence type="ECO:0000256" key="1">
    <source>
        <dbReference type="ARBA" id="ARBA00000142"/>
    </source>
</evidence>
<feature type="region of interest" description="Disordered" evidence="8">
    <location>
        <begin position="1"/>
        <end position="22"/>
    </location>
</feature>
<dbReference type="RefSeq" id="WP_376866457.1">
    <property type="nucleotide sequence ID" value="NZ_JBHRYB010000008.1"/>
</dbReference>
<evidence type="ECO:0000313" key="9">
    <source>
        <dbReference type="EMBL" id="MFC3680483.1"/>
    </source>
</evidence>
<sequence length="242" mass="27589">MSDMSSPNNARTDSRTVETNQQGLHERLEAIVAKHLAGPFRKPYHDATLEAFYRVKAAWQADGRPLILDSCCGVGESTVNLAERHPDGFVVGLDKSGCRIDKHDSYRREADNYLLARVDLNDFWRLAVADGWRPAYHYILYPNPWPKATHIKRRWHGAAVFPYLLMLGGQLQLRSNFPLYLQEFQQALAVAGLQAEYSPLNFDGRDMTPFERKYRLSGQPLFRLDADLNGFSLPWQAGLQLP</sequence>
<dbReference type="PROSITE" id="PS51625">
    <property type="entry name" value="SAM_MT_TRMB"/>
    <property type="match status" value="1"/>
</dbReference>